<keyword evidence="6" id="KW-1185">Reference proteome</keyword>
<dbReference type="InterPro" id="IPR024874">
    <property type="entry name" value="Transcription_factor_Maf_fam"/>
</dbReference>
<evidence type="ECO:0000256" key="2">
    <source>
        <dbReference type="ARBA" id="ARBA00023125"/>
    </source>
</evidence>
<evidence type="ECO:0000256" key="3">
    <source>
        <dbReference type="ARBA" id="ARBA00023163"/>
    </source>
</evidence>
<dbReference type="GO" id="GO:0000981">
    <property type="term" value="F:DNA-binding transcription factor activity, RNA polymerase II-specific"/>
    <property type="evidence" value="ECO:0007669"/>
    <property type="project" value="TreeGrafter"/>
</dbReference>
<dbReference type="Gene3D" id="1.20.5.170">
    <property type="match status" value="1"/>
</dbReference>
<feature type="domain" description="Basic leucine zipper" evidence="4">
    <location>
        <begin position="46"/>
        <end position="123"/>
    </location>
</feature>
<evidence type="ECO:0000259" key="4">
    <source>
        <dbReference type="Pfam" id="PF03131"/>
    </source>
</evidence>
<dbReference type="PANTHER" id="PTHR10129:SF50">
    <property type="entry name" value="BZIP DOMAIN-CONTAINING PROTEIN"/>
    <property type="match status" value="1"/>
</dbReference>
<organism evidence="5">
    <name type="scientific">Oikopleura dioica</name>
    <name type="common">Tunicate</name>
    <dbReference type="NCBI Taxonomy" id="34765"/>
    <lineage>
        <taxon>Eukaryota</taxon>
        <taxon>Metazoa</taxon>
        <taxon>Chordata</taxon>
        <taxon>Tunicata</taxon>
        <taxon>Appendicularia</taxon>
        <taxon>Copelata</taxon>
        <taxon>Oikopleuridae</taxon>
        <taxon>Oikopleura</taxon>
    </lineage>
</organism>
<evidence type="ECO:0000313" key="5">
    <source>
        <dbReference type="EMBL" id="CBY21090.1"/>
    </source>
</evidence>
<dbReference type="SUPFAM" id="SSF47454">
    <property type="entry name" value="A DNA-binding domain in eukaryotic transcription factors"/>
    <property type="match status" value="1"/>
</dbReference>
<dbReference type="CDD" id="cd14697">
    <property type="entry name" value="bZIP_Maf"/>
    <property type="match status" value="1"/>
</dbReference>
<dbReference type="InterPro" id="IPR004826">
    <property type="entry name" value="bZIP_Maf"/>
</dbReference>
<dbReference type="GO" id="GO:0000978">
    <property type="term" value="F:RNA polymerase II cis-regulatory region sequence-specific DNA binding"/>
    <property type="evidence" value="ECO:0007669"/>
    <property type="project" value="TreeGrafter"/>
</dbReference>
<dbReference type="FunCoup" id="E4WVD7">
    <property type="interactions" value="7"/>
</dbReference>
<proteinExistence type="predicted"/>
<dbReference type="Pfam" id="PF03131">
    <property type="entry name" value="bZIP_Maf"/>
    <property type="match status" value="1"/>
</dbReference>
<sequence length="157" mass="17668">MISGQYVTIDPNALEGYSIVQADSGQIPLTIQTTPSEAQIQADSGISDESLINISAREVNQLAGHLPPEQIKILKQRRRTLKNREYAAACRNKRSNQREDLKNGCALLNQKISDIDEQNEMLKNLVYKAAQQFKNVQLPRFLEETIVLNIVNDSKEC</sequence>
<reference evidence="5" key="1">
    <citation type="journal article" date="2010" name="Science">
        <title>Plasticity of animal genome architecture unmasked by rapid evolution of a pelagic tunicate.</title>
        <authorList>
            <person name="Denoeud F."/>
            <person name="Henriet S."/>
            <person name="Mungpakdee S."/>
            <person name="Aury J.M."/>
            <person name="Da Silva C."/>
            <person name="Brinkmann H."/>
            <person name="Mikhaleva J."/>
            <person name="Olsen L.C."/>
            <person name="Jubin C."/>
            <person name="Canestro C."/>
            <person name="Bouquet J.M."/>
            <person name="Danks G."/>
            <person name="Poulain J."/>
            <person name="Campsteijn C."/>
            <person name="Adamski M."/>
            <person name="Cross I."/>
            <person name="Yadetie F."/>
            <person name="Muffato M."/>
            <person name="Louis A."/>
            <person name="Butcher S."/>
            <person name="Tsagkogeorga G."/>
            <person name="Konrad A."/>
            <person name="Singh S."/>
            <person name="Jensen M.F."/>
            <person name="Cong E.H."/>
            <person name="Eikeseth-Otteraa H."/>
            <person name="Noel B."/>
            <person name="Anthouard V."/>
            <person name="Porcel B.M."/>
            <person name="Kachouri-Lafond R."/>
            <person name="Nishino A."/>
            <person name="Ugolini M."/>
            <person name="Chourrout P."/>
            <person name="Nishida H."/>
            <person name="Aasland R."/>
            <person name="Huzurbazar S."/>
            <person name="Westhof E."/>
            <person name="Delsuc F."/>
            <person name="Lehrach H."/>
            <person name="Reinhardt R."/>
            <person name="Weissenbach J."/>
            <person name="Roy S.W."/>
            <person name="Artiguenave F."/>
            <person name="Postlethwait J.H."/>
            <person name="Manak J.R."/>
            <person name="Thompson E.M."/>
            <person name="Jaillon O."/>
            <person name="Du Pasquier L."/>
            <person name="Boudinot P."/>
            <person name="Liberles D.A."/>
            <person name="Volff J.N."/>
            <person name="Philippe H."/>
            <person name="Lenhard B."/>
            <person name="Roest Crollius H."/>
            <person name="Wincker P."/>
            <person name="Chourrout D."/>
        </authorList>
    </citation>
    <scope>NUCLEOTIDE SEQUENCE [LARGE SCALE GENOMIC DNA]</scope>
</reference>
<keyword evidence="1" id="KW-0805">Transcription regulation</keyword>
<evidence type="ECO:0000313" key="6">
    <source>
        <dbReference type="Proteomes" id="UP000001307"/>
    </source>
</evidence>
<dbReference type="PANTHER" id="PTHR10129">
    <property type="entry name" value="TRANSCRIPTION FACTOR MAF"/>
    <property type="match status" value="1"/>
</dbReference>
<dbReference type="Proteomes" id="UP000001307">
    <property type="component" value="Unassembled WGS sequence"/>
</dbReference>
<accession>E4WVD7</accession>
<keyword evidence="2" id="KW-0238">DNA-binding</keyword>
<dbReference type="OrthoDB" id="5974330at2759"/>
<protein>
    <recommendedName>
        <fullName evidence="4">Basic leucine zipper domain-containing protein</fullName>
    </recommendedName>
</protein>
<dbReference type="InterPro" id="IPR008917">
    <property type="entry name" value="TF_DNA-bd_sf"/>
</dbReference>
<dbReference type="GO" id="GO:0005634">
    <property type="term" value="C:nucleus"/>
    <property type="evidence" value="ECO:0007669"/>
    <property type="project" value="TreeGrafter"/>
</dbReference>
<name>E4WVD7_OIKDI</name>
<keyword evidence="3" id="KW-0804">Transcription</keyword>
<dbReference type="InParanoid" id="E4WVD7"/>
<gene>
    <name evidence="5" type="ORF">GSOID_T00008843001</name>
</gene>
<dbReference type="AlphaFoldDB" id="E4WVD7"/>
<dbReference type="EMBL" id="FN653017">
    <property type="protein sequence ID" value="CBY21090.1"/>
    <property type="molecule type" value="Genomic_DNA"/>
</dbReference>
<evidence type="ECO:0000256" key="1">
    <source>
        <dbReference type="ARBA" id="ARBA00023015"/>
    </source>
</evidence>